<name>A0ACB9K6V4_9ASTR</name>
<dbReference type="Proteomes" id="UP001056120">
    <property type="component" value="Linkage Group LG01"/>
</dbReference>
<keyword evidence="2" id="KW-1185">Reference proteome</keyword>
<evidence type="ECO:0000313" key="1">
    <source>
        <dbReference type="EMBL" id="KAI3827944.1"/>
    </source>
</evidence>
<protein>
    <submittedName>
        <fullName evidence="1">Uncharacterized protein</fullName>
    </submittedName>
</protein>
<comment type="caution">
    <text evidence="1">The sequence shown here is derived from an EMBL/GenBank/DDBJ whole genome shotgun (WGS) entry which is preliminary data.</text>
</comment>
<organism evidence="1 2">
    <name type="scientific">Smallanthus sonchifolius</name>
    <dbReference type="NCBI Taxonomy" id="185202"/>
    <lineage>
        <taxon>Eukaryota</taxon>
        <taxon>Viridiplantae</taxon>
        <taxon>Streptophyta</taxon>
        <taxon>Embryophyta</taxon>
        <taxon>Tracheophyta</taxon>
        <taxon>Spermatophyta</taxon>
        <taxon>Magnoliopsida</taxon>
        <taxon>eudicotyledons</taxon>
        <taxon>Gunneridae</taxon>
        <taxon>Pentapetalae</taxon>
        <taxon>asterids</taxon>
        <taxon>campanulids</taxon>
        <taxon>Asterales</taxon>
        <taxon>Asteraceae</taxon>
        <taxon>Asteroideae</taxon>
        <taxon>Heliantheae alliance</taxon>
        <taxon>Millerieae</taxon>
        <taxon>Smallanthus</taxon>
    </lineage>
</organism>
<dbReference type="EMBL" id="CM042018">
    <property type="protein sequence ID" value="KAI3827944.1"/>
    <property type="molecule type" value="Genomic_DNA"/>
</dbReference>
<reference evidence="1 2" key="2">
    <citation type="journal article" date="2022" name="Mol. Ecol. Resour.">
        <title>The genomes of chicory, endive, great burdock and yacon provide insights into Asteraceae paleo-polyploidization history and plant inulin production.</title>
        <authorList>
            <person name="Fan W."/>
            <person name="Wang S."/>
            <person name="Wang H."/>
            <person name="Wang A."/>
            <person name="Jiang F."/>
            <person name="Liu H."/>
            <person name="Zhao H."/>
            <person name="Xu D."/>
            <person name="Zhang Y."/>
        </authorList>
    </citation>
    <scope>NUCLEOTIDE SEQUENCE [LARGE SCALE GENOMIC DNA]</scope>
    <source>
        <strain evidence="2">cv. Yunnan</strain>
        <tissue evidence="1">Leaves</tissue>
    </source>
</reference>
<proteinExistence type="predicted"/>
<sequence>MQKLALTDEIEQESQTFGEVMRIKEIVDNSPDEFFLLLVCISKRKNVMLAEKMGDLQSFLHNFTILIAKDHNSNTVHLRAHRRWEWRGLPKLAIGTDGERLVHALRQGLRTSLFTPARCQTSLVNYKTKIMGLSFGFHWNLPIHQSNAMAAGNGGSPSPTIA</sequence>
<reference evidence="2" key="1">
    <citation type="journal article" date="2022" name="Mol. Ecol. Resour.">
        <title>The genomes of chicory, endive, great burdock and yacon provide insights into Asteraceae palaeo-polyploidization history and plant inulin production.</title>
        <authorList>
            <person name="Fan W."/>
            <person name="Wang S."/>
            <person name="Wang H."/>
            <person name="Wang A."/>
            <person name="Jiang F."/>
            <person name="Liu H."/>
            <person name="Zhao H."/>
            <person name="Xu D."/>
            <person name="Zhang Y."/>
        </authorList>
    </citation>
    <scope>NUCLEOTIDE SEQUENCE [LARGE SCALE GENOMIC DNA]</scope>
    <source>
        <strain evidence="2">cv. Yunnan</strain>
    </source>
</reference>
<accession>A0ACB9K6V4</accession>
<evidence type="ECO:0000313" key="2">
    <source>
        <dbReference type="Proteomes" id="UP001056120"/>
    </source>
</evidence>
<gene>
    <name evidence="1" type="ORF">L1987_02033</name>
</gene>